<organism evidence="2 3">
    <name type="scientific">Tanacetum coccineum</name>
    <dbReference type="NCBI Taxonomy" id="301880"/>
    <lineage>
        <taxon>Eukaryota</taxon>
        <taxon>Viridiplantae</taxon>
        <taxon>Streptophyta</taxon>
        <taxon>Embryophyta</taxon>
        <taxon>Tracheophyta</taxon>
        <taxon>Spermatophyta</taxon>
        <taxon>Magnoliopsida</taxon>
        <taxon>eudicotyledons</taxon>
        <taxon>Gunneridae</taxon>
        <taxon>Pentapetalae</taxon>
        <taxon>asterids</taxon>
        <taxon>campanulids</taxon>
        <taxon>Asterales</taxon>
        <taxon>Asteraceae</taxon>
        <taxon>Asteroideae</taxon>
        <taxon>Anthemideae</taxon>
        <taxon>Anthemidinae</taxon>
        <taxon>Tanacetum</taxon>
    </lineage>
</organism>
<protein>
    <submittedName>
        <fullName evidence="2">Uncharacterized protein</fullName>
    </submittedName>
</protein>
<evidence type="ECO:0000313" key="3">
    <source>
        <dbReference type="Proteomes" id="UP001151760"/>
    </source>
</evidence>
<dbReference type="EMBL" id="BQNB010020306">
    <property type="protein sequence ID" value="GJT94544.1"/>
    <property type="molecule type" value="Genomic_DNA"/>
</dbReference>
<evidence type="ECO:0000313" key="2">
    <source>
        <dbReference type="EMBL" id="GJT94544.1"/>
    </source>
</evidence>
<feature type="region of interest" description="Disordered" evidence="1">
    <location>
        <begin position="88"/>
        <end position="115"/>
    </location>
</feature>
<comment type="caution">
    <text evidence="2">The sequence shown here is derived from an EMBL/GenBank/DDBJ whole genome shotgun (WGS) entry which is preliminary data.</text>
</comment>
<reference evidence="2" key="2">
    <citation type="submission" date="2022-01" db="EMBL/GenBank/DDBJ databases">
        <authorList>
            <person name="Yamashiro T."/>
            <person name="Shiraishi A."/>
            <person name="Satake H."/>
            <person name="Nakayama K."/>
        </authorList>
    </citation>
    <scope>NUCLEOTIDE SEQUENCE</scope>
</reference>
<reference evidence="2" key="1">
    <citation type="journal article" date="2022" name="Int. J. Mol. Sci.">
        <title>Draft Genome of Tanacetum Coccineum: Genomic Comparison of Closely Related Tanacetum-Family Plants.</title>
        <authorList>
            <person name="Yamashiro T."/>
            <person name="Shiraishi A."/>
            <person name="Nakayama K."/>
            <person name="Satake H."/>
        </authorList>
    </citation>
    <scope>NUCLEOTIDE SEQUENCE</scope>
</reference>
<keyword evidence="3" id="KW-1185">Reference proteome</keyword>
<proteinExistence type="predicted"/>
<name>A0ABQ5I4D7_9ASTR</name>
<evidence type="ECO:0000256" key="1">
    <source>
        <dbReference type="SAM" id="MobiDB-lite"/>
    </source>
</evidence>
<dbReference type="Proteomes" id="UP001151760">
    <property type="component" value="Unassembled WGS sequence"/>
</dbReference>
<accession>A0ABQ5I4D7</accession>
<sequence>MVRLWWLWWPQPARPPPQRWRQAAEHRETSRGVMPPQPDTTWGVSPAVAADAPPIATPRRRLRGHERGGLDDDGGVVTMACKAGDDGGSGWWRWRGGSVSSPEKQSAAAVEEREAPTGFADEVIYSLFAKQSEDLDLLHEDLEQIDDVDIEEMDIN</sequence>
<gene>
    <name evidence="2" type="ORF">Tco_1090062</name>
</gene>